<reference evidence="13" key="1">
    <citation type="journal article" date="2010" name="Nat. Biotechnol.">
        <title>Draft genome sequence of the oilseed species Ricinus communis.</title>
        <authorList>
            <person name="Chan A.P."/>
            <person name="Crabtree J."/>
            <person name="Zhao Q."/>
            <person name="Lorenzi H."/>
            <person name="Orvis J."/>
            <person name="Puiu D."/>
            <person name="Melake-Berhan A."/>
            <person name="Jones K.M."/>
            <person name="Redman J."/>
            <person name="Chen G."/>
            <person name="Cahoon E.B."/>
            <person name="Gedil M."/>
            <person name="Stanke M."/>
            <person name="Haas B.J."/>
            <person name="Wortman J.R."/>
            <person name="Fraser-Liggett C.M."/>
            <person name="Ravel J."/>
            <person name="Rabinowicz P.D."/>
        </authorList>
    </citation>
    <scope>NUCLEOTIDE SEQUENCE [LARGE SCALE GENOMIC DNA]</scope>
    <source>
        <strain evidence="13">cv. Hale</strain>
    </source>
</reference>
<organism evidence="12 13">
    <name type="scientific">Ricinus communis</name>
    <name type="common">Castor bean</name>
    <dbReference type="NCBI Taxonomy" id="3988"/>
    <lineage>
        <taxon>Eukaryota</taxon>
        <taxon>Viridiplantae</taxon>
        <taxon>Streptophyta</taxon>
        <taxon>Embryophyta</taxon>
        <taxon>Tracheophyta</taxon>
        <taxon>Spermatophyta</taxon>
        <taxon>Magnoliopsida</taxon>
        <taxon>eudicotyledons</taxon>
        <taxon>Gunneridae</taxon>
        <taxon>Pentapetalae</taxon>
        <taxon>rosids</taxon>
        <taxon>fabids</taxon>
        <taxon>Malpighiales</taxon>
        <taxon>Euphorbiaceae</taxon>
        <taxon>Acalyphoideae</taxon>
        <taxon>Acalypheae</taxon>
        <taxon>Ricinus</taxon>
    </lineage>
</organism>
<dbReference type="InterPro" id="IPR018247">
    <property type="entry name" value="EF_Hand_1_Ca_BS"/>
</dbReference>
<dbReference type="GO" id="GO:0071805">
    <property type="term" value="P:potassium ion transmembrane transport"/>
    <property type="evidence" value="ECO:0000318"/>
    <property type="project" value="GO_Central"/>
</dbReference>
<dbReference type="InterPro" id="IPR011992">
    <property type="entry name" value="EF-hand-dom_pair"/>
</dbReference>
<dbReference type="PANTHER" id="PTHR11003:SF291">
    <property type="entry name" value="IP11374P"/>
    <property type="match status" value="1"/>
</dbReference>
<proteinExistence type="inferred from homology"/>
<dbReference type="SUPFAM" id="SSF81324">
    <property type="entry name" value="Voltage-gated potassium channels"/>
    <property type="match status" value="2"/>
</dbReference>
<feature type="transmembrane region" description="Helical" evidence="10">
    <location>
        <begin position="187"/>
        <end position="210"/>
    </location>
</feature>
<evidence type="ECO:0000256" key="6">
    <source>
        <dbReference type="ARBA" id="ARBA00022989"/>
    </source>
</evidence>
<evidence type="ECO:0000313" key="13">
    <source>
        <dbReference type="Proteomes" id="UP000008311"/>
    </source>
</evidence>
<comment type="similarity">
    <text evidence="2">Belongs to the two pore domain potassium channel (TC 1.A.1.7) family.</text>
</comment>
<feature type="transmembrane region" description="Helical" evidence="10">
    <location>
        <begin position="126"/>
        <end position="146"/>
    </location>
</feature>
<evidence type="ECO:0000256" key="1">
    <source>
        <dbReference type="ARBA" id="ARBA00004141"/>
    </source>
</evidence>
<dbReference type="FunCoup" id="B9S9U1">
    <property type="interactions" value="189"/>
</dbReference>
<accession>B9S9U1</accession>
<dbReference type="EMBL" id="EQ973899">
    <property type="protein sequence ID" value="EEF39611.1"/>
    <property type="molecule type" value="Genomic_DNA"/>
</dbReference>
<protein>
    <submittedName>
        <fullName evidence="12">Calcium-activated outward-rectifying potassium channel, putative</fullName>
    </submittedName>
</protein>
<dbReference type="PROSITE" id="PS00018">
    <property type="entry name" value="EF_HAND_1"/>
    <property type="match status" value="2"/>
</dbReference>
<gene>
    <name evidence="12" type="ORF">RCOM_0522350</name>
</gene>
<evidence type="ECO:0000256" key="2">
    <source>
        <dbReference type="ARBA" id="ARBA00010159"/>
    </source>
</evidence>
<keyword evidence="4 10" id="KW-0812">Transmembrane</keyword>
<evidence type="ECO:0000256" key="8">
    <source>
        <dbReference type="ARBA" id="ARBA00023136"/>
    </source>
</evidence>
<dbReference type="Gene3D" id="1.10.287.70">
    <property type="match status" value="2"/>
</dbReference>
<keyword evidence="13" id="KW-1185">Reference proteome</keyword>
<evidence type="ECO:0000256" key="9">
    <source>
        <dbReference type="ARBA" id="ARBA00023303"/>
    </source>
</evidence>
<dbReference type="OrthoDB" id="415460at2759"/>
<dbReference type="Gene3D" id="1.10.238.10">
    <property type="entry name" value="EF-hand"/>
    <property type="match status" value="1"/>
</dbReference>
<evidence type="ECO:0000256" key="10">
    <source>
        <dbReference type="SAM" id="Phobius"/>
    </source>
</evidence>
<dbReference type="InterPro" id="IPR003280">
    <property type="entry name" value="2pore_dom_K_chnl"/>
</dbReference>
<dbReference type="GO" id="GO:0022841">
    <property type="term" value="F:potassium ion leak channel activity"/>
    <property type="evidence" value="ECO:0000318"/>
    <property type="project" value="GO_Central"/>
</dbReference>
<dbReference type="OMA" id="TICLAQC"/>
<dbReference type="SUPFAM" id="SSF47473">
    <property type="entry name" value="EF-hand"/>
    <property type="match status" value="1"/>
</dbReference>
<evidence type="ECO:0000256" key="7">
    <source>
        <dbReference type="ARBA" id="ARBA00023065"/>
    </source>
</evidence>
<dbReference type="GO" id="GO:0005509">
    <property type="term" value="F:calcium ion binding"/>
    <property type="evidence" value="ECO:0007669"/>
    <property type="project" value="InterPro"/>
</dbReference>
<dbReference type="GO" id="GO:0005886">
    <property type="term" value="C:plasma membrane"/>
    <property type="evidence" value="ECO:0000318"/>
    <property type="project" value="GO_Central"/>
</dbReference>
<dbReference type="PROSITE" id="PS50222">
    <property type="entry name" value="EF_HAND_2"/>
    <property type="match status" value="1"/>
</dbReference>
<dbReference type="PANTHER" id="PTHR11003">
    <property type="entry name" value="POTASSIUM CHANNEL, SUBFAMILY K"/>
    <property type="match status" value="1"/>
</dbReference>
<keyword evidence="8 10" id="KW-0472">Membrane</keyword>
<sequence>MASNGAKQPLLSGLLDSTVQSNSAQAPSKRRFRRVKSAPAAEFILSDVCSDRTLQHPESIFRKIEPSIRNVAILLAGYLGVGTMCFYIFRDDIEGTKTNPILDAMYFSVVTMTTVGYGDLVPNTAFVKMLACVFVFTGVAIVGLILSKAADYLVEKQEIMLVEALNKHKKMGQLETMKDIETNRVRYKCYLAMGILSLLMMVGTIFLLNIEKMDMIDAVYCVCSTVTTLGFGDESFSTRTGRAFGIVWILISTLGLGQVFLYVAEVFTETRQRALVNWVLTRKTTNEDLEAADIDNNGVVGAAEFILYKLKEMGKITEDDISIVMEEFEKLDVDESGTLSVSDLVLAQSKR</sequence>
<evidence type="ECO:0000256" key="3">
    <source>
        <dbReference type="ARBA" id="ARBA00022448"/>
    </source>
</evidence>
<evidence type="ECO:0000259" key="11">
    <source>
        <dbReference type="PROSITE" id="PS50222"/>
    </source>
</evidence>
<keyword evidence="9 12" id="KW-0407">Ion channel</keyword>
<keyword evidence="5" id="KW-0106">Calcium</keyword>
<dbReference type="AlphaFoldDB" id="B9S9U1"/>
<dbReference type="GO" id="GO:0009705">
    <property type="term" value="C:plant-type vacuole membrane"/>
    <property type="evidence" value="ECO:0000318"/>
    <property type="project" value="GO_Central"/>
</dbReference>
<dbReference type="eggNOG" id="KOG1418">
    <property type="taxonomic scope" value="Eukaryota"/>
</dbReference>
<dbReference type="Proteomes" id="UP000008311">
    <property type="component" value="Unassembled WGS sequence"/>
</dbReference>
<evidence type="ECO:0000256" key="5">
    <source>
        <dbReference type="ARBA" id="ARBA00022837"/>
    </source>
</evidence>
<comment type="subcellular location">
    <subcellularLocation>
        <location evidence="1">Membrane</location>
        <topology evidence="1">Multi-pass membrane protein</topology>
    </subcellularLocation>
</comment>
<dbReference type="KEGG" id="rcu:8286845"/>
<name>B9S9U1_RICCO</name>
<dbReference type="InParanoid" id="B9S9U1"/>
<evidence type="ECO:0000256" key="4">
    <source>
        <dbReference type="ARBA" id="ARBA00022692"/>
    </source>
</evidence>
<dbReference type="PRINTS" id="PR01333">
    <property type="entry name" value="2POREKCHANEL"/>
</dbReference>
<feature type="transmembrane region" description="Helical" evidence="10">
    <location>
        <begin position="243"/>
        <end position="264"/>
    </location>
</feature>
<keyword evidence="7" id="KW-0406">Ion transport</keyword>
<feature type="domain" description="EF-hand" evidence="11">
    <location>
        <begin position="319"/>
        <end position="351"/>
    </location>
</feature>
<dbReference type="InterPro" id="IPR002048">
    <property type="entry name" value="EF_hand_dom"/>
</dbReference>
<evidence type="ECO:0000313" key="12">
    <source>
        <dbReference type="EMBL" id="EEF39611.1"/>
    </source>
</evidence>
<keyword evidence="3" id="KW-0813">Transport</keyword>
<keyword evidence="6 10" id="KW-1133">Transmembrane helix</keyword>
<dbReference type="GO" id="GO:0015271">
    <property type="term" value="F:outward rectifier potassium channel activity"/>
    <property type="evidence" value="ECO:0000318"/>
    <property type="project" value="GO_Central"/>
</dbReference>
<dbReference type="Pfam" id="PF07885">
    <property type="entry name" value="Ion_trans_2"/>
    <property type="match status" value="2"/>
</dbReference>
<feature type="transmembrane region" description="Helical" evidence="10">
    <location>
        <begin position="71"/>
        <end position="89"/>
    </location>
</feature>
<dbReference type="InterPro" id="IPR013099">
    <property type="entry name" value="K_chnl_dom"/>
</dbReference>